<accession>A0ACC2GUS5</accession>
<proteinExistence type="predicted"/>
<comment type="caution">
    <text evidence="1">The sequence shown here is derived from an EMBL/GenBank/DDBJ whole genome shotgun (WGS) entry which is preliminary data.</text>
</comment>
<dbReference type="Proteomes" id="UP001157502">
    <property type="component" value="Chromosome 9"/>
</dbReference>
<name>A0ACC2GUS5_DALPE</name>
<gene>
    <name evidence="1" type="ORF">DPEC_G00116780</name>
</gene>
<keyword evidence="2" id="KW-1185">Reference proteome</keyword>
<dbReference type="EMBL" id="CM055736">
    <property type="protein sequence ID" value="KAJ8007367.1"/>
    <property type="molecule type" value="Genomic_DNA"/>
</dbReference>
<evidence type="ECO:0000313" key="2">
    <source>
        <dbReference type="Proteomes" id="UP001157502"/>
    </source>
</evidence>
<protein>
    <submittedName>
        <fullName evidence="1">Uncharacterized protein</fullName>
    </submittedName>
</protein>
<sequence>MDCVATSCAKRKQSWTDKTMAYRRDRNIRDVYEERFLPDRAAPYPRGAGAGPVERRPAGFGRPDEYNRGFEYDSPRFYPNGGPRSYHGEDQRGYHGDSPHFPNERRSGPPSRRPEEPYPFPSRGPPREEPHTARQMEFRSSSRAAPPPPPNPRPQGVYPAPRSLSAVAPEGGDDTLMQAILSLDRGPAEDREAYRRKGPFPPLRERSPLRRADVPPSPHSRSGSSVSSRGYSPDRAKGLPYPAQQKSKDRPPGHSHDGSPQSTASIKEDAHALLEGEREDSLRPINDSHKTLEDFQERRAQAITAKAQEIEKVYRQDCETFGMVVKMLVAKDPGLEKQLQTPLRENLGDIRERCLDDLKHYISMLDEVIRQPEPSI</sequence>
<organism evidence="1 2">
    <name type="scientific">Dallia pectoralis</name>
    <name type="common">Alaska blackfish</name>
    <dbReference type="NCBI Taxonomy" id="75939"/>
    <lineage>
        <taxon>Eukaryota</taxon>
        <taxon>Metazoa</taxon>
        <taxon>Chordata</taxon>
        <taxon>Craniata</taxon>
        <taxon>Vertebrata</taxon>
        <taxon>Euteleostomi</taxon>
        <taxon>Actinopterygii</taxon>
        <taxon>Neopterygii</taxon>
        <taxon>Teleostei</taxon>
        <taxon>Protacanthopterygii</taxon>
        <taxon>Esociformes</taxon>
        <taxon>Umbridae</taxon>
        <taxon>Dallia</taxon>
    </lineage>
</organism>
<evidence type="ECO:0000313" key="1">
    <source>
        <dbReference type="EMBL" id="KAJ8007367.1"/>
    </source>
</evidence>
<reference evidence="1" key="1">
    <citation type="submission" date="2021-05" db="EMBL/GenBank/DDBJ databases">
        <authorList>
            <person name="Pan Q."/>
            <person name="Jouanno E."/>
            <person name="Zahm M."/>
            <person name="Klopp C."/>
            <person name="Cabau C."/>
            <person name="Louis A."/>
            <person name="Berthelot C."/>
            <person name="Parey E."/>
            <person name="Roest Crollius H."/>
            <person name="Montfort J."/>
            <person name="Robinson-Rechavi M."/>
            <person name="Bouchez O."/>
            <person name="Lampietro C."/>
            <person name="Lopez Roques C."/>
            <person name="Donnadieu C."/>
            <person name="Postlethwait J."/>
            <person name="Bobe J."/>
            <person name="Dillon D."/>
            <person name="Chandos A."/>
            <person name="von Hippel F."/>
            <person name="Guiguen Y."/>
        </authorList>
    </citation>
    <scope>NUCLEOTIDE SEQUENCE</scope>
    <source>
        <strain evidence="1">YG-Jan2019</strain>
    </source>
</reference>